<gene>
    <name evidence="1" type="ORF">UFOVP112_182</name>
</gene>
<protein>
    <submittedName>
        <fullName evidence="1">Uncharacterized protein</fullName>
    </submittedName>
</protein>
<name>A0A6J5L3I4_9CAUD</name>
<proteinExistence type="predicted"/>
<dbReference type="EMBL" id="LR796233">
    <property type="protein sequence ID" value="CAB4129084.1"/>
    <property type="molecule type" value="Genomic_DNA"/>
</dbReference>
<sequence>MRITAVDESRRIFLIEDIFSTSTVNKILSLDWPNLPWKRGNAQEKWQRRQIDCTVDSSLQQAVNEIWNLTEEIGKLCDVTFDNPHPATWWWHDEPGFDVSIHTDGHLPSTMQIFWIAPSEYYATTFYKFKDENTPITEFKFIPNTGYIMLNMPNKDGSQPLQWHGMLNTVPKNSFRVTSYTTFGPYKYK</sequence>
<reference evidence="1" key="1">
    <citation type="submission" date="2020-04" db="EMBL/GenBank/DDBJ databases">
        <authorList>
            <person name="Chiriac C."/>
            <person name="Salcher M."/>
            <person name="Ghai R."/>
            <person name="Kavagutti S V."/>
        </authorList>
    </citation>
    <scope>NUCLEOTIDE SEQUENCE</scope>
</reference>
<organism evidence="1">
    <name type="scientific">uncultured Caudovirales phage</name>
    <dbReference type="NCBI Taxonomy" id="2100421"/>
    <lineage>
        <taxon>Viruses</taxon>
        <taxon>Duplodnaviria</taxon>
        <taxon>Heunggongvirae</taxon>
        <taxon>Uroviricota</taxon>
        <taxon>Caudoviricetes</taxon>
        <taxon>Peduoviridae</taxon>
        <taxon>Maltschvirus</taxon>
        <taxon>Maltschvirus maltsch</taxon>
    </lineage>
</organism>
<accession>A0A6J5L3I4</accession>
<evidence type="ECO:0000313" key="1">
    <source>
        <dbReference type="EMBL" id="CAB4129084.1"/>
    </source>
</evidence>